<reference evidence="2 3" key="1">
    <citation type="submission" date="2019-07" db="EMBL/GenBank/DDBJ databases">
        <title>Genome sequence of 2 isolates from Red Sea Mangroves.</title>
        <authorList>
            <person name="Sefrji F."/>
            <person name="Michoud G."/>
            <person name="Merlino G."/>
            <person name="Daffonchio D."/>
        </authorList>
    </citation>
    <scope>NUCLEOTIDE SEQUENCE [LARGE SCALE GENOMIC DNA]</scope>
    <source>
        <strain evidence="2 3">R1DC41</strain>
    </source>
</reference>
<dbReference type="PANTHER" id="PTHR34386:SF1">
    <property type="entry name" value="GLUTAREDOXIN-LIKE PROTEIN NRDH"/>
    <property type="match status" value="1"/>
</dbReference>
<dbReference type="RefSeq" id="WP_239673702.1">
    <property type="nucleotide sequence ID" value="NZ_CP049742.1"/>
</dbReference>
<dbReference type="SUPFAM" id="SSF52833">
    <property type="entry name" value="Thioredoxin-like"/>
    <property type="match status" value="1"/>
</dbReference>
<dbReference type="GO" id="GO:0009055">
    <property type="term" value="F:electron transfer activity"/>
    <property type="evidence" value="ECO:0007669"/>
    <property type="project" value="TreeGrafter"/>
</dbReference>
<organism evidence="2 3">
    <name type="scientific">Mangrovibacillus cuniculi</name>
    <dbReference type="NCBI Taxonomy" id="2593652"/>
    <lineage>
        <taxon>Bacteria</taxon>
        <taxon>Bacillati</taxon>
        <taxon>Bacillota</taxon>
        <taxon>Bacilli</taxon>
        <taxon>Bacillales</taxon>
        <taxon>Bacillaceae</taxon>
        <taxon>Mangrovibacillus</taxon>
    </lineage>
</organism>
<evidence type="ECO:0000259" key="1">
    <source>
        <dbReference type="Pfam" id="PF00462"/>
    </source>
</evidence>
<dbReference type="InterPro" id="IPR036249">
    <property type="entry name" value="Thioredoxin-like_sf"/>
</dbReference>
<dbReference type="KEGG" id="mcui:G8O30_03990"/>
<sequence>MTIIVYSQPDCPPCQLVKMYLNDRGIKFTEKNIREDQQAFKEVTEIYRASSTPVVAVNGEAVIGFDLEKLTSLLERNSK</sequence>
<dbReference type="CDD" id="cd02976">
    <property type="entry name" value="NrdH"/>
    <property type="match status" value="1"/>
</dbReference>
<dbReference type="GO" id="GO:0045454">
    <property type="term" value="P:cell redox homeostasis"/>
    <property type="evidence" value="ECO:0007669"/>
    <property type="project" value="TreeGrafter"/>
</dbReference>
<dbReference type="Proteomes" id="UP000593626">
    <property type="component" value="Chromosome"/>
</dbReference>
<dbReference type="Gene3D" id="3.40.30.10">
    <property type="entry name" value="Glutaredoxin"/>
    <property type="match status" value="1"/>
</dbReference>
<evidence type="ECO:0000313" key="2">
    <source>
        <dbReference type="EMBL" id="QPC46176.1"/>
    </source>
</evidence>
<dbReference type="AlphaFoldDB" id="A0A7S8HF59"/>
<dbReference type="InterPro" id="IPR051548">
    <property type="entry name" value="Grx-like_ET"/>
</dbReference>
<feature type="domain" description="Glutaredoxin" evidence="1">
    <location>
        <begin position="3"/>
        <end position="62"/>
    </location>
</feature>
<name>A0A7S8HF59_9BACI</name>
<evidence type="ECO:0000313" key="3">
    <source>
        <dbReference type="Proteomes" id="UP000593626"/>
    </source>
</evidence>
<dbReference type="PROSITE" id="PS51354">
    <property type="entry name" value="GLUTAREDOXIN_2"/>
    <property type="match status" value="1"/>
</dbReference>
<dbReference type="InterPro" id="IPR002109">
    <property type="entry name" value="Glutaredoxin"/>
</dbReference>
<dbReference type="Pfam" id="PF00462">
    <property type="entry name" value="Glutaredoxin"/>
    <property type="match status" value="1"/>
</dbReference>
<gene>
    <name evidence="2" type="ORF">G8O30_03990</name>
</gene>
<keyword evidence="3" id="KW-1185">Reference proteome</keyword>
<dbReference type="PANTHER" id="PTHR34386">
    <property type="entry name" value="GLUTAREDOXIN"/>
    <property type="match status" value="1"/>
</dbReference>
<protein>
    <submittedName>
        <fullName evidence="2">Glutaredoxin family protein</fullName>
    </submittedName>
</protein>
<dbReference type="EMBL" id="CP049742">
    <property type="protein sequence ID" value="QPC46176.1"/>
    <property type="molecule type" value="Genomic_DNA"/>
</dbReference>
<accession>A0A7S8HF59</accession>
<proteinExistence type="predicted"/>